<keyword evidence="5 6" id="KW-0472">Membrane</keyword>
<evidence type="ECO:0000256" key="1">
    <source>
        <dbReference type="ARBA" id="ARBA00004651"/>
    </source>
</evidence>
<sequence length="399" mass="46479">KPKHVGFVYCYESLYSLLFYWGAITFRLHHLQTTPQRVIYALSIRIFFIGGFVTGVYIKLSDAQMSQAMFSHLSPVVKIIFSWECVCCIITYIEYCLLLDTQRRRHIRLLANMQLLDTQISAAFPFVNWRYHRTRGKYWYGTVGITFLYLVITLTLMFDTTRCSCGFLSTLVIACSYTLVTSTLGLFSFIHIGLMDYLRVRFRLVMKLLRQLYAATSVTATERELQLDLLFAFAKRGSWLVQELNETVGTLAAAGMFYDFTHMTGFVYVVCQKLLHQEPWDTQYAFLTLHLAVHIYKLIMTCVYGYILQREKRNCMHLLSACGAHFKQIPQIQCRIECFQHWCMHNKHTTTIGKKTPLNLSMLYVVFNGLANYVIVLVQLLFQLQQKDKQSMPKDVEII</sequence>
<feature type="transmembrane region" description="Helical" evidence="6">
    <location>
        <begin position="284"/>
        <end position="307"/>
    </location>
</feature>
<evidence type="ECO:0000256" key="4">
    <source>
        <dbReference type="ARBA" id="ARBA00022989"/>
    </source>
</evidence>
<gene>
    <name evidence="7" type="ORF">Dbus_chr2Rg861</name>
</gene>
<comment type="subcellular location">
    <subcellularLocation>
        <location evidence="1 6">Cell membrane</location>
        <topology evidence="1 6">Multi-pass membrane protein</topology>
    </subcellularLocation>
</comment>
<comment type="function">
    <text evidence="6">Gustatory receptor which mediates acceptance or avoidance behavior, depending on its substrates.</text>
</comment>
<keyword evidence="6" id="KW-0807">Transducer</keyword>
<proteinExistence type="inferred from homology"/>
<dbReference type="OMA" id="REKRNCM"/>
<reference evidence="7 8" key="1">
    <citation type="submission" date="2015-08" db="EMBL/GenBank/DDBJ databases">
        <title>Ancestral chromatin configuration constrains chromatin evolution on differentiating sex chromosomes in Drosophila.</title>
        <authorList>
            <person name="Zhou Q."/>
            <person name="Bachtrog D."/>
        </authorList>
    </citation>
    <scope>NUCLEOTIDE SEQUENCE [LARGE SCALE GENOMIC DNA]</scope>
    <source>
        <tissue evidence="7">Whole larvae</tissue>
    </source>
</reference>
<dbReference type="AlphaFoldDB" id="A0A0M4EUU5"/>
<protein>
    <recommendedName>
        <fullName evidence="6">Gustatory receptor</fullName>
    </recommendedName>
</protein>
<feature type="transmembrane region" description="Helical" evidence="6">
    <location>
        <begin position="80"/>
        <end position="99"/>
    </location>
</feature>
<keyword evidence="4 6" id="KW-1133">Transmembrane helix</keyword>
<dbReference type="Pfam" id="PF08395">
    <property type="entry name" value="7tm_7"/>
    <property type="match status" value="1"/>
</dbReference>
<keyword evidence="3 6" id="KW-0812">Transmembrane</keyword>
<evidence type="ECO:0000313" key="7">
    <source>
        <dbReference type="EMBL" id="ALC41282.1"/>
    </source>
</evidence>
<keyword evidence="2 6" id="KW-1003">Cell membrane</keyword>
<dbReference type="GO" id="GO:0050909">
    <property type="term" value="P:sensory perception of taste"/>
    <property type="evidence" value="ECO:0007669"/>
    <property type="project" value="InterPro"/>
</dbReference>
<dbReference type="EMBL" id="CP012524">
    <property type="protein sequence ID" value="ALC41282.1"/>
    <property type="molecule type" value="Genomic_DNA"/>
</dbReference>
<dbReference type="GO" id="GO:0005886">
    <property type="term" value="C:plasma membrane"/>
    <property type="evidence" value="ECO:0007669"/>
    <property type="project" value="UniProtKB-SubCell"/>
</dbReference>
<dbReference type="OrthoDB" id="8016547at2759"/>
<organism evidence="7 8">
    <name type="scientific">Drosophila busckii</name>
    <name type="common">Fruit fly</name>
    <dbReference type="NCBI Taxonomy" id="30019"/>
    <lineage>
        <taxon>Eukaryota</taxon>
        <taxon>Metazoa</taxon>
        <taxon>Ecdysozoa</taxon>
        <taxon>Arthropoda</taxon>
        <taxon>Hexapoda</taxon>
        <taxon>Insecta</taxon>
        <taxon>Pterygota</taxon>
        <taxon>Neoptera</taxon>
        <taxon>Endopterygota</taxon>
        <taxon>Diptera</taxon>
        <taxon>Brachycera</taxon>
        <taxon>Muscomorpha</taxon>
        <taxon>Ephydroidea</taxon>
        <taxon>Drosophilidae</taxon>
        <taxon>Drosophila</taxon>
    </lineage>
</organism>
<feature type="transmembrane region" description="Helical" evidence="6">
    <location>
        <begin position="170"/>
        <end position="194"/>
    </location>
</feature>
<evidence type="ECO:0000256" key="5">
    <source>
        <dbReference type="ARBA" id="ARBA00023136"/>
    </source>
</evidence>
<dbReference type="InterPro" id="IPR013604">
    <property type="entry name" value="7TM_chemorcpt"/>
</dbReference>
<feature type="transmembrane region" description="Helical" evidence="6">
    <location>
        <begin position="362"/>
        <end position="382"/>
    </location>
</feature>
<keyword evidence="8" id="KW-1185">Reference proteome</keyword>
<feature type="non-terminal residue" evidence="7">
    <location>
        <position position="399"/>
    </location>
</feature>
<feature type="transmembrane region" description="Helical" evidence="6">
    <location>
        <begin position="6"/>
        <end position="26"/>
    </location>
</feature>
<evidence type="ECO:0000313" key="8">
    <source>
        <dbReference type="Proteomes" id="UP000494163"/>
    </source>
</evidence>
<dbReference type="Proteomes" id="UP000494163">
    <property type="component" value="Chromosome 2R"/>
</dbReference>
<feature type="non-terminal residue" evidence="7">
    <location>
        <position position="1"/>
    </location>
</feature>
<evidence type="ECO:0000256" key="2">
    <source>
        <dbReference type="ARBA" id="ARBA00022475"/>
    </source>
</evidence>
<evidence type="ECO:0000256" key="3">
    <source>
        <dbReference type="ARBA" id="ARBA00022692"/>
    </source>
</evidence>
<feature type="transmembrane region" description="Helical" evidence="6">
    <location>
        <begin position="38"/>
        <end position="60"/>
    </location>
</feature>
<accession>A0A0M4EUU5</accession>
<name>A0A0M4EUU5_DROBS</name>
<dbReference type="GO" id="GO:0007165">
    <property type="term" value="P:signal transduction"/>
    <property type="evidence" value="ECO:0007669"/>
    <property type="project" value="UniProtKB-KW"/>
</dbReference>
<comment type="similarity">
    <text evidence="6">Belongs to the insect chemoreceptor superfamily. Gustatory receptor (GR) family.</text>
</comment>
<keyword evidence="6" id="KW-0675">Receptor</keyword>
<evidence type="ECO:0000256" key="6">
    <source>
        <dbReference type="RuleBase" id="RU363108"/>
    </source>
</evidence>
<feature type="transmembrane region" description="Helical" evidence="6">
    <location>
        <begin position="138"/>
        <end position="158"/>
    </location>
</feature>